<gene>
    <name evidence="5" type="primary">mdtA_1</name>
    <name evidence="5" type="ORF">FF011L_13420</name>
</gene>
<dbReference type="Gene3D" id="2.40.420.20">
    <property type="match status" value="1"/>
</dbReference>
<evidence type="ECO:0000259" key="4">
    <source>
        <dbReference type="Pfam" id="PF25954"/>
    </source>
</evidence>
<dbReference type="Gene3D" id="1.10.287.470">
    <property type="entry name" value="Helix hairpin bin"/>
    <property type="match status" value="1"/>
</dbReference>
<feature type="domain" description="CusB-like beta-barrel" evidence="4">
    <location>
        <begin position="268"/>
        <end position="333"/>
    </location>
</feature>
<organism evidence="5 6">
    <name type="scientific">Roseimaritima multifibrata</name>
    <dbReference type="NCBI Taxonomy" id="1930274"/>
    <lineage>
        <taxon>Bacteria</taxon>
        <taxon>Pseudomonadati</taxon>
        <taxon>Planctomycetota</taxon>
        <taxon>Planctomycetia</taxon>
        <taxon>Pirellulales</taxon>
        <taxon>Pirellulaceae</taxon>
        <taxon>Roseimaritima</taxon>
    </lineage>
</organism>
<keyword evidence="6" id="KW-1185">Reference proteome</keyword>
<dbReference type="OrthoDB" id="252309at2"/>
<evidence type="ECO:0000256" key="1">
    <source>
        <dbReference type="ARBA" id="ARBA00009477"/>
    </source>
</evidence>
<evidence type="ECO:0000259" key="3">
    <source>
        <dbReference type="Pfam" id="PF25917"/>
    </source>
</evidence>
<evidence type="ECO:0000313" key="6">
    <source>
        <dbReference type="Proteomes" id="UP000320672"/>
    </source>
</evidence>
<name>A0A517MCJ4_9BACT</name>
<dbReference type="Gene3D" id="2.40.30.170">
    <property type="match status" value="1"/>
</dbReference>
<dbReference type="Gene3D" id="2.40.50.100">
    <property type="match status" value="1"/>
</dbReference>
<dbReference type="RefSeq" id="WP_145350825.1">
    <property type="nucleotide sequence ID" value="NZ_CP036262.1"/>
</dbReference>
<dbReference type="AlphaFoldDB" id="A0A517MCJ4"/>
<dbReference type="PANTHER" id="PTHR30469">
    <property type="entry name" value="MULTIDRUG RESISTANCE PROTEIN MDTA"/>
    <property type="match status" value="1"/>
</dbReference>
<evidence type="ECO:0000256" key="2">
    <source>
        <dbReference type="SAM" id="MobiDB-lite"/>
    </source>
</evidence>
<feature type="domain" description="Multidrug resistance protein MdtA-like barrel-sandwich hybrid" evidence="3">
    <location>
        <begin position="80"/>
        <end position="257"/>
    </location>
</feature>
<protein>
    <submittedName>
        <fullName evidence="5">Multidrug resistance protein MdtA</fullName>
    </submittedName>
</protein>
<dbReference type="SUPFAM" id="SSF111369">
    <property type="entry name" value="HlyD-like secretion proteins"/>
    <property type="match status" value="2"/>
</dbReference>
<dbReference type="NCBIfam" id="TIGR01730">
    <property type="entry name" value="RND_mfp"/>
    <property type="match status" value="1"/>
</dbReference>
<dbReference type="Pfam" id="PF25954">
    <property type="entry name" value="Beta-barrel_RND_2"/>
    <property type="match status" value="1"/>
</dbReference>
<dbReference type="Proteomes" id="UP000320672">
    <property type="component" value="Chromosome"/>
</dbReference>
<dbReference type="InterPro" id="IPR058625">
    <property type="entry name" value="MdtA-like_BSH"/>
</dbReference>
<comment type="similarity">
    <text evidence="1">Belongs to the membrane fusion protein (MFP) (TC 8.A.1) family.</text>
</comment>
<evidence type="ECO:0000313" key="5">
    <source>
        <dbReference type="EMBL" id="QDS92595.1"/>
    </source>
</evidence>
<reference evidence="5 6" key="1">
    <citation type="submission" date="2019-02" db="EMBL/GenBank/DDBJ databases">
        <title>Deep-cultivation of Planctomycetes and their phenomic and genomic characterization uncovers novel biology.</title>
        <authorList>
            <person name="Wiegand S."/>
            <person name="Jogler M."/>
            <person name="Boedeker C."/>
            <person name="Pinto D."/>
            <person name="Vollmers J."/>
            <person name="Rivas-Marin E."/>
            <person name="Kohn T."/>
            <person name="Peeters S.H."/>
            <person name="Heuer A."/>
            <person name="Rast P."/>
            <person name="Oberbeckmann S."/>
            <person name="Bunk B."/>
            <person name="Jeske O."/>
            <person name="Meyerdierks A."/>
            <person name="Storesund J.E."/>
            <person name="Kallscheuer N."/>
            <person name="Luecker S."/>
            <person name="Lage O.M."/>
            <person name="Pohl T."/>
            <person name="Merkel B.J."/>
            <person name="Hornburger P."/>
            <person name="Mueller R.-W."/>
            <person name="Bruemmer F."/>
            <person name="Labrenz M."/>
            <person name="Spormann A.M."/>
            <person name="Op den Camp H."/>
            <person name="Overmann J."/>
            <person name="Amann R."/>
            <person name="Jetten M.S.M."/>
            <person name="Mascher T."/>
            <person name="Medema M.H."/>
            <person name="Devos D.P."/>
            <person name="Kaster A.-K."/>
            <person name="Ovreas L."/>
            <person name="Rohde M."/>
            <person name="Galperin M.Y."/>
            <person name="Jogler C."/>
        </authorList>
    </citation>
    <scope>NUCLEOTIDE SEQUENCE [LARGE SCALE GENOMIC DNA]</scope>
    <source>
        <strain evidence="5 6">FF011L</strain>
    </source>
</reference>
<proteinExistence type="inferred from homology"/>
<dbReference type="PANTHER" id="PTHR30469:SF15">
    <property type="entry name" value="HLYD FAMILY OF SECRETION PROTEINS"/>
    <property type="match status" value="1"/>
</dbReference>
<dbReference type="EMBL" id="CP036262">
    <property type="protein sequence ID" value="QDS92595.1"/>
    <property type="molecule type" value="Genomic_DNA"/>
</dbReference>
<accession>A0A517MCJ4</accession>
<sequence>MWKTSSRMPLWGVRPIFAWLCVAGSLLSLAGCGEPANEQSDASEKELEVMEAEVMTVTQAPWPVIVQSQGSLFPDEQTVLGAKVAGRVAEVHVDLGGEVRAGDPLVTLAPEEFDLGVAQAEAQLQQARSAVGLRSEDPVSGLDPEKSPPVRQERAMWMEAKSKLSRAEDLRDQNAISLSEYDLNLALEQVAAARYASSLNSVQEKIALIGVRQAELSLALQRQQDAIIRSPLDGLVLSRNVAPGTYVAVGTTLATVVRTDPLRFRGTVPERYAQALKTGQQVRLKIESIPTPKMATITRISPGLDASSRALLFEAEIENKSHALRTGLFAKAEVIVDPDATALVIPASAVSLFAGAEKVWKVVDGVAREQTVLTAKRQSLHDTAEADENRLILQGLAEGDIILSDASNGQVARIQEIQTKIHPVSQPAP</sequence>
<dbReference type="KEGG" id="rml:FF011L_13420"/>
<dbReference type="GO" id="GO:1990281">
    <property type="term" value="C:efflux pump complex"/>
    <property type="evidence" value="ECO:0007669"/>
    <property type="project" value="TreeGrafter"/>
</dbReference>
<dbReference type="InterPro" id="IPR058792">
    <property type="entry name" value="Beta-barrel_RND_2"/>
</dbReference>
<dbReference type="PROSITE" id="PS51257">
    <property type="entry name" value="PROKAR_LIPOPROTEIN"/>
    <property type="match status" value="1"/>
</dbReference>
<dbReference type="GO" id="GO:0015562">
    <property type="term" value="F:efflux transmembrane transporter activity"/>
    <property type="evidence" value="ECO:0007669"/>
    <property type="project" value="TreeGrafter"/>
</dbReference>
<dbReference type="Pfam" id="PF25917">
    <property type="entry name" value="BSH_RND"/>
    <property type="match status" value="1"/>
</dbReference>
<dbReference type="InterPro" id="IPR006143">
    <property type="entry name" value="RND_pump_MFP"/>
</dbReference>
<feature type="region of interest" description="Disordered" evidence="2">
    <location>
        <begin position="132"/>
        <end position="151"/>
    </location>
</feature>